<sequence length="315" mass="34025">MLGGRNARGGVVLAAECQEVLEWAQARIDELIGLTEAKEHFTMWRTALQTSHHRLEHSGAVTSSAENHMVFLGAPGTAKRTFARVIAEVLFGVGTLTRPDVTKVAAHHITVSDPARSTAKMKEVCEQARGGVLFIDQAHRLVSDTEDHCCCGVDAIITLQACMAQYCDELVVILAGYPGPMQDFLTAHTGLAARFPVTLAFASYTPEEIVALGHRFAVKEHLVVEDTAWQLLGAEATRLRSIPYGPGTLLDVAGNARYVGEVIAVCRRARTRRLRRLAPSPRDLEQLVCTDPCVLNVSAADMGRAIAAARPAVAP</sequence>
<keyword evidence="6" id="KW-1185">Reference proteome</keyword>
<evidence type="ECO:0000313" key="5">
    <source>
        <dbReference type="EMBL" id="ORA76484.1"/>
    </source>
</evidence>
<protein>
    <recommendedName>
        <fullName evidence="4">ATPase AAA-type core domain-containing protein</fullName>
    </recommendedName>
</protein>
<dbReference type="InterPro" id="IPR050773">
    <property type="entry name" value="CbxX/CfxQ_RuBisCO_ESX"/>
</dbReference>
<organism evidence="5 6">
    <name type="scientific">Mycobacterium malmoense</name>
    <dbReference type="NCBI Taxonomy" id="1780"/>
    <lineage>
        <taxon>Bacteria</taxon>
        <taxon>Bacillati</taxon>
        <taxon>Actinomycetota</taxon>
        <taxon>Actinomycetes</taxon>
        <taxon>Mycobacteriales</taxon>
        <taxon>Mycobacteriaceae</taxon>
        <taxon>Mycobacterium</taxon>
    </lineage>
</organism>
<dbReference type="Gene3D" id="3.40.50.300">
    <property type="entry name" value="P-loop containing nucleotide triphosphate hydrolases"/>
    <property type="match status" value="1"/>
</dbReference>
<comment type="similarity">
    <text evidence="1">Belongs to the CbxX/CfxQ family.</text>
</comment>
<dbReference type="PANTHER" id="PTHR43392:SF2">
    <property type="entry name" value="AAA-TYPE ATPASE FAMILY PROTEIN _ ANKYRIN REPEAT FAMILY PROTEIN"/>
    <property type="match status" value="1"/>
</dbReference>
<dbReference type="Proteomes" id="UP000243140">
    <property type="component" value="Unassembled WGS sequence"/>
</dbReference>
<dbReference type="EMBL" id="MVHV01000068">
    <property type="protein sequence ID" value="ORA76484.1"/>
    <property type="molecule type" value="Genomic_DNA"/>
</dbReference>
<dbReference type="PRINTS" id="PR00819">
    <property type="entry name" value="CBXCFQXSUPER"/>
</dbReference>
<proteinExistence type="inferred from homology"/>
<dbReference type="InterPro" id="IPR003959">
    <property type="entry name" value="ATPase_AAA_core"/>
</dbReference>
<dbReference type="PANTHER" id="PTHR43392">
    <property type="entry name" value="AAA-TYPE ATPASE FAMILY PROTEIN / ANKYRIN REPEAT FAMILY PROTEIN"/>
    <property type="match status" value="1"/>
</dbReference>
<name>A0ABX3SJU6_MYCMA</name>
<keyword evidence="2" id="KW-0547">Nucleotide-binding</keyword>
<dbReference type="SUPFAM" id="SSF52540">
    <property type="entry name" value="P-loop containing nucleoside triphosphate hydrolases"/>
    <property type="match status" value="1"/>
</dbReference>
<accession>A0ABX3SJU6</accession>
<gene>
    <name evidence="5" type="ORF">BST29_24515</name>
</gene>
<evidence type="ECO:0000256" key="2">
    <source>
        <dbReference type="ARBA" id="ARBA00022741"/>
    </source>
</evidence>
<dbReference type="Pfam" id="PF00004">
    <property type="entry name" value="AAA"/>
    <property type="match status" value="1"/>
</dbReference>
<comment type="caution">
    <text evidence="5">The sequence shown here is derived from an EMBL/GenBank/DDBJ whole genome shotgun (WGS) entry which is preliminary data.</text>
</comment>
<evidence type="ECO:0000256" key="3">
    <source>
        <dbReference type="ARBA" id="ARBA00022840"/>
    </source>
</evidence>
<reference evidence="5 6" key="1">
    <citation type="submission" date="2017-02" db="EMBL/GenBank/DDBJ databases">
        <title>The new phylogeny of genus Mycobacterium.</title>
        <authorList>
            <person name="Tortoli E."/>
            <person name="Trovato A."/>
            <person name="Cirillo D.M."/>
        </authorList>
    </citation>
    <scope>NUCLEOTIDE SEQUENCE [LARGE SCALE GENOMIC DNA]</scope>
    <source>
        <strain evidence="5 6">IP1130001</strain>
    </source>
</reference>
<evidence type="ECO:0000313" key="6">
    <source>
        <dbReference type="Proteomes" id="UP000243140"/>
    </source>
</evidence>
<dbReference type="Gene3D" id="1.10.8.60">
    <property type="match status" value="1"/>
</dbReference>
<keyword evidence="3" id="KW-0067">ATP-binding</keyword>
<dbReference type="InterPro" id="IPR027417">
    <property type="entry name" value="P-loop_NTPase"/>
</dbReference>
<evidence type="ECO:0000259" key="4">
    <source>
        <dbReference type="Pfam" id="PF00004"/>
    </source>
</evidence>
<dbReference type="CDD" id="cd00009">
    <property type="entry name" value="AAA"/>
    <property type="match status" value="1"/>
</dbReference>
<dbReference type="InterPro" id="IPR000641">
    <property type="entry name" value="CbxX/CfxQ"/>
</dbReference>
<evidence type="ECO:0000256" key="1">
    <source>
        <dbReference type="ARBA" id="ARBA00010378"/>
    </source>
</evidence>
<feature type="domain" description="ATPase AAA-type core" evidence="4">
    <location>
        <begin position="69"/>
        <end position="176"/>
    </location>
</feature>